<dbReference type="Proteomes" id="UP001234178">
    <property type="component" value="Unassembled WGS sequence"/>
</dbReference>
<comment type="caution">
    <text evidence="1">The sequence shown here is derived from an EMBL/GenBank/DDBJ whole genome shotgun (WGS) entry which is preliminary data.</text>
</comment>
<gene>
    <name evidence="1" type="ORF">OUZ56_022729</name>
</gene>
<dbReference type="EMBL" id="JAOYFB010000039">
    <property type="protein sequence ID" value="KAK4029764.1"/>
    <property type="molecule type" value="Genomic_DNA"/>
</dbReference>
<evidence type="ECO:0000313" key="2">
    <source>
        <dbReference type="Proteomes" id="UP001234178"/>
    </source>
</evidence>
<keyword evidence="2" id="KW-1185">Reference proteome</keyword>
<name>A0ABR0AXC2_9CRUS</name>
<proteinExistence type="predicted"/>
<reference evidence="1 2" key="1">
    <citation type="journal article" date="2023" name="Nucleic Acids Res.">
        <title>The hologenome of Daphnia magna reveals possible DNA methylation and microbiome-mediated evolution of the host genome.</title>
        <authorList>
            <person name="Chaturvedi A."/>
            <person name="Li X."/>
            <person name="Dhandapani V."/>
            <person name="Marshall H."/>
            <person name="Kissane S."/>
            <person name="Cuenca-Cambronero M."/>
            <person name="Asole G."/>
            <person name="Calvet F."/>
            <person name="Ruiz-Romero M."/>
            <person name="Marangio P."/>
            <person name="Guigo R."/>
            <person name="Rago D."/>
            <person name="Mirbahai L."/>
            <person name="Eastwood N."/>
            <person name="Colbourne J.K."/>
            <person name="Zhou J."/>
            <person name="Mallon E."/>
            <person name="Orsini L."/>
        </authorList>
    </citation>
    <scope>NUCLEOTIDE SEQUENCE [LARGE SCALE GENOMIC DNA]</scope>
    <source>
        <strain evidence="1">LRV0_1</strain>
    </source>
</reference>
<accession>A0ABR0AXC2</accession>
<evidence type="ECO:0000313" key="1">
    <source>
        <dbReference type="EMBL" id="KAK4029764.1"/>
    </source>
</evidence>
<organism evidence="1 2">
    <name type="scientific">Daphnia magna</name>
    <dbReference type="NCBI Taxonomy" id="35525"/>
    <lineage>
        <taxon>Eukaryota</taxon>
        <taxon>Metazoa</taxon>
        <taxon>Ecdysozoa</taxon>
        <taxon>Arthropoda</taxon>
        <taxon>Crustacea</taxon>
        <taxon>Branchiopoda</taxon>
        <taxon>Diplostraca</taxon>
        <taxon>Cladocera</taxon>
        <taxon>Anomopoda</taxon>
        <taxon>Daphniidae</taxon>
        <taxon>Daphnia</taxon>
    </lineage>
</organism>
<sequence length="68" mass="7619">MQFVPFPSTVHVVEPIRIRENGSHIDGMKIRLAKINTNERVVRNSGHPSFSLVALRSSGCFLLRAMLS</sequence>
<protein>
    <submittedName>
        <fullName evidence="1">Uncharacterized protein</fullName>
    </submittedName>
</protein>